<feature type="transmembrane region" description="Helical" evidence="1">
    <location>
        <begin position="200"/>
        <end position="220"/>
    </location>
</feature>
<feature type="transmembrane region" description="Helical" evidence="1">
    <location>
        <begin position="102"/>
        <end position="120"/>
    </location>
</feature>
<feature type="transmembrane region" description="Helical" evidence="1">
    <location>
        <begin position="127"/>
        <end position="150"/>
    </location>
</feature>
<dbReference type="AlphaFoldDB" id="A0A1X7P1C6"/>
<organism evidence="3 4">
    <name type="scientific">Methanohalophilus portucalensis FDF-1</name>
    <dbReference type="NCBI Taxonomy" id="523843"/>
    <lineage>
        <taxon>Archaea</taxon>
        <taxon>Methanobacteriati</taxon>
        <taxon>Methanobacteriota</taxon>
        <taxon>Stenosarchaea group</taxon>
        <taxon>Methanomicrobia</taxon>
        <taxon>Methanosarcinales</taxon>
        <taxon>Methanosarcinaceae</taxon>
        <taxon>Methanohalophilus</taxon>
    </lineage>
</organism>
<dbReference type="RefSeq" id="WP_085503718.1">
    <property type="nucleotide sequence ID" value="NZ_RJJH01000013.1"/>
</dbReference>
<reference evidence="4" key="2">
    <citation type="submission" date="2017-04" db="EMBL/GenBank/DDBJ databases">
        <authorList>
            <person name="Varghese N."/>
            <person name="Submissions S."/>
        </authorList>
    </citation>
    <scope>NUCLEOTIDE SEQUENCE [LARGE SCALE GENOMIC DNA]</scope>
    <source>
        <strain evidence="4">FDF-1</strain>
    </source>
</reference>
<dbReference type="Proteomes" id="UP000193969">
    <property type="component" value="Unassembled WGS sequence"/>
</dbReference>
<accession>A0A1X7P1C6</accession>
<sequence>MKNKLFDKFSTNFSLILIVLVLLGLIFGYILNNVSILLKGLVLIIPMVAVAIILPYIYKHEINLGTTISMFYFKKITLNKTFVIFYCLSILCLLVNFARPWYYFMILIILYGVIYIQLFSNNFNKNLVLLELFVVFLNFTYGVTFIYPLFFGTTDILPHINMSRMIFLQGHTLTGNIGYEYFPLYHILIASSSQLFNINIQSSLFLVTGTFSAITILFLYYISEKIVHNTQLSAFICLLYSSSSVVLFSGPNSVTRNLAFFGFIIFLYFIYTNYSKNDITLKSLSIGIIIFMVLSHQVSLPQISIVLLLLFICEHIVNTKKHLAGNLYLLYNILFLSYWFYVAYMFASRTIGQRLDLDILLRPLLISSASGSVGTEQTMSLSFYIFSNLDIIIFLFMSLIGIGYIIRKKPNTYLNVVALFSILALVLYVKNPIHLLWQFLDLFQFDRLKLIVAPFMAIIMGLGFYVFSKYLLNNKRIPAQKILLVSLLILFVGPSLIYSVPDGNAFQDGNRLYFNSQEIESYEHTSIYLSEKTIYTDYETNRFLTSNNIRNTDIIRDVNNFGNTGGYAIIRVGKFLEYGLPFRSHHTPKVASSNYRYLPNENNTLNLFERLDMQSKIYTTSSVSIYDMK</sequence>
<dbReference type="Proteomes" id="UP000278252">
    <property type="component" value="Unassembled WGS sequence"/>
</dbReference>
<evidence type="ECO:0008006" key="6">
    <source>
        <dbReference type="Google" id="ProtNLM"/>
    </source>
</evidence>
<evidence type="ECO:0000313" key="3">
    <source>
        <dbReference type="EMBL" id="SMH44434.1"/>
    </source>
</evidence>
<proteinExistence type="predicted"/>
<feature type="transmembrane region" description="Helical" evidence="1">
    <location>
        <begin position="413"/>
        <end position="430"/>
    </location>
</feature>
<feature type="transmembrane region" description="Helical" evidence="1">
    <location>
        <begin position="450"/>
        <end position="470"/>
    </location>
</feature>
<feature type="transmembrane region" description="Helical" evidence="1">
    <location>
        <begin position="286"/>
        <end position="312"/>
    </location>
</feature>
<keyword evidence="4" id="KW-1185">Reference proteome</keyword>
<keyword evidence="1" id="KW-0472">Membrane</keyword>
<dbReference type="EMBL" id="FXBN01000004">
    <property type="protein sequence ID" value="SMH44434.1"/>
    <property type="molecule type" value="Genomic_DNA"/>
</dbReference>
<name>A0A1X7P1C6_9EURY</name>
<evidence type="ECO:0000313" key="4">
    <source>
        <dbReference type="Proteomes" id="UP000193969"/>
    </source>
</evidence>
<gene>
    <name evidence="2" type="ORF">EFE41_08415</name>
    <name evidence="3" type="ORF">SAMN06264941_2065</name>
</gene>
<protein>
    <recommendedName>
        <fullName evidence="6">DUF2206 domain-containing protein</fullName>
    </recommendedName>
</protein>
<reference evidence="3" key="1">
    <citation type="submission" date="2017-04" db="EMBL/GenBank/DDBJ databases">
        <authorList>
            <person name="Afonso C.L."/>
            <person name="Miller P.J."/>
            <person name="Scott M.A."/>
            <person name="Spackman E."/>
            <person name="Goraichik I."/>
            <person name="Dimitrov K.M."/>
            <person name="Suarez D.L."/>
            <person name="Swayne D.E."/>
        </authorList>
    </citation>
    <scope>NUCLEOTIDE SEQUENCE [LARGE SCALE GENOMIC DNA]</scope>
    <source>
        <strain evidence="3">FDF-1</strain>
    </source>
</reference>
<dbReference type="EMBL" id="RJJH01000013">
    <property type="protein sequence ID" value="RNI10068.1"/>
    <property type="molecule type" value="Genomic_DNA"/>
</dbReference>
<feature type="transmembrane region" description="Helical" evidence="1">
    <location>
        <begin position="78"/>
        <end position="96"/>
    </location>
</feature>
<feature type="transmembrane region" description="Helical" evidence="1">
    <location>
        <begin position="257"/>
        <end position="274"/>
    </location>
</feature>
<feature type="transmembrane region" description="Helical" evidence="1">
    <location>
        <begin position="482"/>
        <end position="500"/>
    </location>
</feature>
<reference evidence="2 5" key="3">
    <citation type="submission" date="2018-10" db="EMBL/GenBank/DDBJ databases">
        <title>Cultivation of a novel Methanohalophilus strain from Kebrit Deep of the Red Sea and a genomic comparison of members of the genus Methanohalophilus.</title>
        <authorList>
            <person name="Guan Y."/>
            <person name="Ngugi D.K."/>
            <person name="Stingl U."/>
        </authorList>
    </citation>
    <scope>NUCLEOTIDE SEQUENCE [LARGE SCALE GENOMIC DNA]</scope>
    <source>
        <strain evidence="2 5">DSM 7471</strain>
    </source>
</reference>
<feature type="transmembrane region" description="Helical" evidence="1">
    <location>
        <begin position="381"/>
        <end position="406"/>
    </location>
</feature>
<evidence type="ECO:0000313" key="5">
    <source>
        <dbReference type="Proteomes" id="UP000278252"/>
    </source>
</evidence>
<keyword evidence="1" id="KW-0812">Transmembrane</keyword>
<feature type="transmembrane region" description="Helical" evidence="1">
    <location>
        <begin position="327"/>
        <end position="347"/>
    </location>
</feature>
<feature type="transmembrane region" description="Helical" evidence="1">
    <location>
        <begin position="232"/>
        <end position="251"/>
    </location>
</feature>
<feature type="transmembrane region" description="Helical" evidence="1">
    <location>
        <begin position="12"/>
        <end position="30"/>
    </location>
</feature>
<evidence type="ECO:0000256" key="1">
    <source>
        <dbReference type="SAM" id="Phobius"/>
    </source>
</evidence>
<evidence type="ECO:0000313" key="2">
    <source>
        <dbReference type="EMBL" id="RNI10068.1"/>
    </source>
</evidence>
<keyword evidence="1" id="KW-1133">Transmembrane helix</keyword>
<feature type="transmembrane region" description="Helical" evidence="1">
    <location>
        <begin position="36"/>
        <end position="58"/>
    </location>
</feature>